<dbReference type="Gene3D" id="3.40.50.10860">
    <property type="entry name" value="Leucine Dehydrogenase, chain A, domain 1"/>
    <property type="match status" value="1"/>
</dbReference>
<accession>A0A8H9Y9F5</accession>
<dbReference type="RefSeq" id="WP_010274477.1">
    <property type="nucleotide sequence ID" value="NZ_AENJ01000462.1"/>
</dbReference>
<dbReference type="AlphaFoldDB" id="A0A8H9Y9F5"/>
<dbReference type="InterPro" id="IPR036291">
    <property type="entry name" value="NAD(P)-bd_dom_sf"/>
</dbReference>
<dbReference type="SUPFAM" id="SSF51735">
    <property type="entry name" value="NAD(P)-binding Rossmann-fold domains"/>
    <property type="match status" value="1"/>
</dbReference>
<sequence length="307" mass="31821">MTDVTDGDAHGGPATPGVLDVDGFLTLAAHRTQVCAVLGRPVDHSRSPELHQAGYRALGLVDATYERVEAGEAQEIRRLLTDAPASVRGFSVTMPGKAAAHDLADEITDRAALIGSANTLVPLDGPDGRRWLADNTDVDGLVACLDHVAPGEALRGRTAVIVGNGGTARPAVAAVAAAGARAVTVAARSERALNLQTLVESYGMDFDWVRLDDPAVDAHCAGAAVVVSTVPEAGAAPHADAFVRAGAVVDVIYDPYPTTLQATALRRGVPVADGLRMLAGQAEEQLRLFTGHRAPEGEMLRAVLAGR</sequence>
<dbReference type="InterPro" id="IPR046346">
    <property type="entry name" value="Aminoacid_DH-like_N_sf"/>
</dbReference>
<dbReference type="EC" id="1.1.1.25" evidence="5"/>
<dbReference type="PANTHER" id="PTHR21089:SF1">
    <property type="entry name" value="BIFUNCTIONAL 3-DEHYDROQUINATE DEHYDRATASE_SHIKIMATE DEHYDROGENASE, CHLOROPLASTIC"/>
    <property type="match status" value="1"/>
</dbReference>
<evidence type="ECO:0000256" key="1">
    <source>
        <dbReference type="ARBA" id="ARBA00004871"/>
    </source>
</evidence>
<dbReference type="NCBIfam" id="NF001311">
    <property type="entry name" value="PRK00258.1-3"/>
    <property type="match status" value="1"/>
</dbReference>
<comment type="pathway">
    <text evidence="1">Metabolic intermediate biosynthesis; chorismate biosynthesis; chorismate from D-erythrose 4-phosphate and phosphoenolpyruvate: step 4/7.</text>
</comment>
<dbReference type="GO" id="GO:0004764">
    <property type="term" value="F:shikimate 3-dehydrogenase (NADP+) activity"/>
    <property type="evidence" value="ECO:0007669"/>
    <property type="project" value="UniProtKB-EC"/>
</dbReference>
<dbReference type="InterPro" id="IPR013708">
    <property type="entry name" value="Shikimate_DH-bd_N"/>
</dbReference>
<dbReference type="EMBL" id="JACHWT010000007">
    <property type="protein sequence ID" value="MBB3116470.1"/>
    <property type="molecule type" value="Genomic_DNA"/>
</dbReference>
<dbReference type="InterPro" id="IPR022893">
    <property type="entry name" value="Shikimate_DH_fam"/>
</dbReference>
<dbReference type="Gene3D" id="3.40.50.720">
    <property type="entry name" value="NAD(P)-binding Rossmann-like Domain"/>
    <property type="match status" value="1"/>
</dbReference>
<dbReference type="GO" id="GO:0019632">
    <property type="term" value="P:shikimate metabolic process"/>
    <property type="evidence" value="ECO:0007669"/>
    <property type="project" value="TreeGrafter"/>
</dbReference>
<dbReference type="Pfam" id="PF18317">
    <property type="entry name" value="SDH_C"/>
    <property type="match status" value="1"/>
</dbReference>
<evidence type="ECO:0000313" key="6">
    <source>
        <dbReference type="Proteomes" id="UP000612712"/>
    </source>
</evidence>
<keyword evidence="5" id="KW-0560">Oxidoreductase</keyword>
<dbReference type="GO" id="GO:0009423">
    <property type="term" value="P:chorismate biosynthetic process"/>
    <property type="evidence" value="ECO:0007669"/>
    <property type="project" value="TreeGrafter"/>
</dbReference>
<dbReference type="InterPro" id="IPR041121">
    <property type="entry name" value="SDH_C"/>
</dbReference>
<evidence type="ECO:0000313" key="5">
    <source>
        <dbReference type="EMBL" id="MBB3116470.1"/>
    </source>
</evidence>
<comment type="caution">
    <text evidence="5">The sequence shown here is derived from an EMBL/GenBank/DDBJ whole genome shotgun (WGS) entry which is preliminary data.</text>
</comment>
<dbReference type="GO" id="GO:0009073">
    <property type="term" value="P:aromatic amino acid family biosynthetic process"/>
    <property type="evidence" value="ECO:0007669"/>
    <property type="project" value="UniProtKB-KW"/>
</dbReference>
<keyword evidence="2" id="KW-0028">Amino-acid biosynthesis</keyword>
<name>A0A8H9Y9F5_9CORY</name>
<dbReference type="PANTHER" id="PTHR21089">
    <property type="entry name" value="SHIKIMATE DEHYDROGENASE"/>
    <property type="match status" value="1"/>
</dbReference>
<keyword evidence="2" id="KW-0057">Aromatic amino acid biosynthesis</keyword>
<dbReference type="SUPFAM" id="SSF53223">
    <property type="entry name" value="Aminoacid dehydrogenase-like, N-terminal domain"/>
    <property type="match status" value="1"/>
</dbReference>
<evidence type="ECO:0000256" key="2">
    <source>
        <dbReference type="ARBA" id="ARBA00023141"/>
    </source>
</evidence>
<evidence type="ECO:0000259" key="4">
    <source>
        <dbReference type="Pfam" id="PF18317"/>
    </source>
</evidence>
<dbReference type="GO" id="GO:0005829">
    <property type="term" value="C:cytosol"/>
    <property type="evidence" value="ECO:0007669"/>
    <property type="project" value="TreeGrafter"/>
</dbReference>
<evidence type="ECO:0000259" key="3">
    <source>
        <dbReference type="Pfam" id="PF08501"/>
    </source>
</evidence>
<proteinExistence type="predicted"/>
<organism evidence="5 6">
    <name type="scientific">Corynebacterium bovis DSM 20582 = CIP 54.80</name>
    <dbReference type="NCBI Taxonomy" id="927655"/>
    <lineage>
        <taxon>Bacteria</taxon>
        <taxon>Bacillati</taxon>
        <taxon>Actinomycetota</taxon>
        <taxon>Actinomycetes</taxon>
        <taxon>Mycobacteriales</taxon>
        <taxon>Corynebacteriaceae</taxon>
        <taxon>Corynebacterium</taxon>
    </lineage>
</organism>
<dbReference type="GO" id="GO:0050661">
    <property type="term" value="F:NADP binding"/>
    <property type="evidence" value="ECO:0007669"/>
    <property type="project" value="TreeGrafter"/>
</dbReference>
<reference evidence="5" key="1">
    <citation type="submission" date="2020-08" db="EMBL/GenBank/DDBJ databases">
        <title>Sequencing the genomes of 1000 actinobacteria strains.</title>
        <authorList>
            <person name="Klenk H.-P."/>
        </authorList>
    </citation>
    <scope>NUCLEOTIDE SEQUENCE</scope>
    <source>
        <strain evidence="5">DSM 20582</strain>
    </source>
</reference>
<protein>
    <submittedName>
        <fullName evidence="5">Shikimate dehydrogenase</fullName>
        <ecNumber evidence="5">1.1.1.25</ecNumber>
    </submittedName>
</protein>
<feature type="domain" description="SDH C-terminal" evidence="4">
    <location>
        <begin position="274"/>
        <end position="304"/>
    </location>
</feature>
<dbReference type="GeneID" id="60808874"/>
<gene>
    <name evidence="5" type="ORF">FHU32_001709</name>
</gene>
<dbReference type="Proteomes" id="UP000612712">
    <property type="component" value="Unassembled WGS sequence"/>
</dbReference>
<dbReference type="Pfam" id="PF08501">
    <property type="entry name" value="Shikimate_dh_N"/>
    <property type="match status" value="1"/>
</dbReference>
<feature type="domain" description="Shikimate dehydrogenase substrate binding N-terminal" evidence="3">
    <location>
        <begin position="37"/>
        <end position="120"/>
    </location>
</feature>